<evidence type="ECO:0000313" key="8">
    <source>
        <dbReference type="Proteomes" id="UP000235122"/>
    </source>
</evidence>
<dbReference type="Pfam" id="PF01925">
    <property type="entry name" value="TauE"/>
    <property type="match status" value="1"/>
</dbReference>
<dbReference type="InterPro" id="IPR051598">
    <property type="entry name" value="TSUP/Inactive_protease-like"/>
</dbReference>
<keyword evidence="4 6" id="KW-1133">Transmembrane helix</keyword>
<evidence type="ECO:0000256" key="3">
    <source>
        <dbReference type="ARBA" id="ARBA00022692"/>
    </source>
</evidence>
<dbReference type="RefSeq" id="WP_024332251.1">
    <property type="nucleotide sequence ID" value="NZ_JASOXK010000004.1"/>
</dbReference>
<feature type="transmembrane region" description="Helical" evidence="6">
    <location>
        <begin position="7"/>
        <end position="33"/>
    </location>
</feature>
<feature type="transmembrane region" description="Helical" evidence="6">
    <location>
        <begin position="173"/>
        <end position="191"/>
    </location>
</feature>
<evidence type="ECO:0000256" key="5">
    <source>
        <dbReference type="ARBA" id="ARBA00023136"/>
    </source>
</evidence>
<dbReference type="PANTHER" id="PTHR43701:SF2">
    <property type="entry name" value="MEMBRANE TRANSPORTER PROTEIN YJNA-RELATED"/>
    <property type="match status" value="1"/>
</dbReference>
<dbReference type="GeneID" id="35866422"/>
<keyword evidence="3 6" id="KW-0812">Transmembrane</keyword>
<comment type="caution">
    <text evidence="7">The sequence shown here is derived from an EMBL/GenBank/DDBJ whole genome shotgun (WGS) entry which is preliminary data.</text>
</comment>
<feature type="transmembrane region" description="Helical" evidence="6">
    <location>
        <begin position="228"/>
        <end position="247"/>
    </location>
</feature>
<feature type="transmembrane region" description="Helical" evidence="6">
    <location>
        <begin position="94"/>
        <end position="113"/>
    </location>
</feature>
<dbReference type="InterPro" id="IPR002781">
    <property type="entry name" value="TM_pro_TauE-like"/>
</dbReference>
<proteinExistence type="inferred from homology"/>
<dbReference type="Proteomes" id="UP000235122">
    <property type="component" value="Unassembled WGS sequence"/>
</dbReference>
<organism evidence="7 8">
    <name type="scientific">Winkia neuii</name>
    <dbReference type="NCBI Taxonomy" id="33007"/>
    <lineage>
        <taxon>Bacteria</taxon>
        <taxon>Bacillati</taxon>
        <taxon>Actinomycetota</taxon>
        <taxon>Actinomycetes</taxon>
        <taxon>Actinomycetales</taxon>
        <taxon>Actinomycetaceae</taxon>
        <taxon>Winkia</taxon>
    </lineage>
</organism>
<gene>
    <name evidence="7" type="ORF">CYJ19_09685</name>
</gene>
<comment type="similarity">
    <text evidence="2 6">Belongs to the 4-toluene sulfonate uptake permease (TSUP) (TC 2.A.102) family.</text>
</comment>
<evidence type="ECO:0000313" key="7">
    <source>
        <dbReference type="EMBL" id="PKY71487.1"/>
    </source>
</evidence>
<evidence type="ECO:0000256" key="6">
    <source>
        <dbReference type="RuleBase" id="RU363041"/>
    </source>
</evidence>
<reference evidence="7 8" key="1">
    <citation type="submission" date="2017-12" db="EMBL/GenBank/DDBJ databases">
        <title>Phylogenetic diversity of female urinary microbiome.</title>
        <authorList>
            <person name="Thomas-White K."/>
            <person name="Wolfe A.J."/>
        </authorList>
    </citation>
    <scope>NUCLEOTIDE SEQUENCE [LARGE SCALE GENOMIC DNA]</scope>
    <source>
        <strain evidence="7 8">UMB0402</strain>
    </source>
</reference>
<dbReference type="STRING" id="33007.HMPREF3198_01762"/>
<evidence type="ECO:0000256" key="1">
    <source>
        <dbReference type="ARBA" id="ARBA00004141"/>
    </source>
</evidence>
<feature type="transmembrane region" description="Helical" evidence="6">
    <location>
        <begin position="39"/>
        <end position="58"/>
    </location>
</feature>
<accession>A0A2I1IK29</accession>
<evidence type="ECO:0000256" key="2">
    <source>
        <dbReference type="ARBA" id="ARBA00009142"/>
    </source>
</evidence>
<feature type="transmembrane region" description="Helical" evidence="6">
    <location>
        <begin position="70"/>
        <end position="88"/>
    </location>
</feature>
<dbReference type="EMBL" id="PKKO01000006">
    <property type="protein sequence ID" value="PKY71487.1"/>
    <property type="molecule type" value="Genomic_DNA"/>
</dbReference>
<feature type="transmembrane region" description="Helical" evidence="6">
    <location>
        <begin position="134"/>
        <end position="167"/>
    </location>
</feature>
<comment type="subcellular location">
    <subcellularLocation>
        <location evidence="6">Cell membrane</location>
        <topology evidence="6">Multi-pass membrane protein</topology>
    </subcellularLocation>
    <subcellularLocation>
        <location evidence="1">Membrane</location>
        <topology evidence="1">Multi-pass membrane protein</topology>
    </subcellularLocation>
</comment>
<dbReference type="PANTHER" id="PTHR43701">
    <property type="entry name" value="MEMBRANE TRANSPORTER PROTEIN MJ0441-RELATED"/>
    <property type="match status" value="1"/>
</dbReference>
<name>A0A2I1IK29_9ACTO</name>
<keyword evidence="6" id="KW-1003">Cell membrane</keyword>
<feature type="transmembrane region" description="Helical" evidence="6">
    <location>
        <begin position="203"/>
        <end position="222"/>
    </location>
</feature>
<sequence>MLALPIGLLVGVVVGALGAGGGILSVPVLVYLLGQDPHAATAESLVIVGVTALVSLVFRARKGQVDFRGGSIFGACSVLGAFAGAYLNALVDPAVLMISFGLLLAIVSAVMYRRGINERRGKETGLSDPRHPTATMILLGSAVGVLTGFFGVGGGFAIVPALVLVLSYPMRKASGTSLLVMLIASLAGVIPRLAAGTNFDWQVVALFTIGSAAGGVIGGPLSQRFRSSSLTIAFGTLLLLVAGATLVEEIWF</sequence>
<keyword evidence="5 6" id="KW-0472">Membrane</keyword>
<dbReference type="AlphaFoldDB" id="A0A2I1IK29"/>
<keyword evidence="8" id="KW-1185">Reference proteome</keyword>
<evidence type="ECO:0000256" key="4">
    <source>
        <dbReference type="ARBA" id="ARBA00022989"/>
    </source>
</evidence>
<protein>
    <recommendedName>
        <fullName evidence="6">Probable membrane transporter protein</fullName>
    </recommendedName>
</protein>
<dbReference type="GO" id="GO:0005886">
    <property type="term" value="C:plasma membrane"/>
    <property type="evidence" value="ECO:0007669"/>
    <property type="project" value="UniProtKB-SubCell"/>
</dbReference>